<keyword evidence="2" id="KW-1185">Reference proteome</keyword>
<dbReference type="EMBL" id="BGZK01002105">
    <property type="protein sequence ID" value="GBP90698.1"/>
    <property type="molecule type" value="Genomic_DNA"/>
</dbReference>
<evidence type="ECO:0000313" key="1">
    <source>
        <dbReference type="EMBL" id="GBP90698.1"/>
    </source>
</evidence>
<dbReference type="Proteomes" id="UP000299102">
    <property type="component" value="Unassembled WGS sequence"/>
</dbReference>
<sequence length="72" mass="7953">MRKIVVADVGPAYIARGEIRQLTQKNFGICTSRSMARRTDRRACCAGVRVCGPIGDVYNHGIAYLQSAKRLL</sequence>
<reference evidence="1 2" key="1">
    <citation type="journal article" date="2019" name="Commun. Biol.">
        <title>The bagworm genome reveals a unique fibroin gene that provides high tensile strength.</title>
        <authorList>
            <person name="Kono N."/>
            <person name="Nakamura H."/>
            <person name="Ohtoshi R."/>
            <person name="Tomita M."/>
            <person name="Numata K."/>
            <person name="Arakawa K."/>
        </authorList>
    </citation>
    <scope>NUCLEOTIDE SEQUENCE [LARGE SCALE GENOMIC DNA]</scope>
</reference>
<gene>
    <name evidence="1" type="ORF">EVAR_67007_1</name>
</gene>
<name>A0A4C1ZSQ3_EUMVA</name>
<proteinExistence type="predicted"/>
<accession>A0A4C1ZSQ3</accession>
<protein>
    <submittedName>
        <fullName evidence="1">Uncharacterized protein</fullName>
    </submittedName>
</protein>
<comment type="caution">
    <text evidence="1">The sequence shown here is derived from an EMBL/GenBank/DDBJ whole genome shotgun (WGS) entry which is preliminary data.</text>
</comment>
<organism evidence="1 2">
    <name type="scientific">Eumeta variegata</name>
    <name type="common">Bagworm moth</name>
    <name type="synonym">Eumeta japonica</name>
    <dbReference type="NCBI Taxonomy" id="151549"/>
    <lineage>
        <taxon>Eukaryota</taxon>
        <taxon>Metazoa</taxon>
        <taxon>Ecdysozoa</taxon>
        <taxon>Arthropoda</taxon>
        <taxon>Hexapoda</taxon>
        <taxon>Insecta</taxon>
        <taxon>Pterygota</taxon>
        <taxon>Neoptera</taxon>
        <taxon>Endopterygota</taxon>
        <taxon>Lepidoptera</taxon>
        <taxon>Glossata</taxon>
        <taxon>Ditrysia</taxon>
        <taxon>Tineoidea</taxon>
        <taxon>Psychidae</taxon>
        <taxon>Oiketicinae</taxon>
        <taxon>Eumeta</taxon>
    </lineage>
</organism>
<dbReference type="AlphaFoldDB" id="A0A4C1ZSQ3"/>
<evidence type="ECO:0000313" key="2">
    <source>
        <dbReference type="Proteomes" id="UP000299102"/>
    </source>
</evidence>